<sequence>MACLSTPPVWEVTSTSTLPWCASWRSRGTLWPGCA</sequence>
<name>A0A7R8ZF69_TIMDO</name>
<dbReference type="EMBL" id="OA592295">
    <property type="protein sequence ID" value="CAD7207081.1"/>
    <property type="molecule type" value="Genomic_DNA"/>
</dbReference>
<protein>
    <submittedName>
        <fullName evidence="1">Uncharacterized protein</fullName>
    </submittedName>
</protein>
<proteinExistence type="predicted"/>
<accession>A0A7R8ZF69</accession>
<dbReference type="AlphaFoldDB" id="A0A7R8ZF69"/>
<evidence type="ECO:0000313" key="1">
    <source>
        <dbReference type="EMBL" id="CAD7207081.1"/>
    </source>
</evidence>
<reference evidence="1" key="1">
    <citation type="submission" date="2020-11" db="EMBL/GenBank/DDBJ databases">
        <authorList>
            <person name="Tran Van P."/>
        </authorList>
    </citation>
    <scope>NUCLEOTIDE SEQUENCE</scope>
</reference>
<organism evidence="1">
    <name type="scientific">Timema douglasi</name>
    <name type="common">Walking stick</name>
    <dbReference type="NCBI Taxonomy" id="61478"/>
    <lineage>
        <taxon>Eukaryota</taxon>
        <taxon>Metazoa</taxon>
        <taxon>Ecdysozoa</taxon>
        <taxon>Arthropoda</taxon>
        <taxon>Hexapoda</taxon>
        <taxon>Insecta</taxon>
        <taxon>Pterygota</taxon>
        <taxon>Neoptera</taxon>
        <taxon>Polyneoptera</taxon>
        <taxon>Phasmatodea</taxon>
        <taxon>Timematodea</taxon>
        <taxon>Timematoidea</taxon>
        <taxon>Timematidae</taxon>
        <taxon>Timema</taxon>
    </lineage>
</organism>
<gene>
    <name evidence="1" type="ORF">TDIB3V08_LOCUS13230</name>
</gene>